<feature type="domain" description="GP-PDE" evidence="2">
    <location>
        <begin position="27"/>
        <end position="271"/>
    </location>
</feature>
<dbReference type="EMBL" id="LCWF01000081">
    <property type="protein sequence ID" value="KKY21910.1"/>
    <property type="molecule type" value="Genomic_DNA"/>
</dbReference>
<keyword evidence="1" id="KW-1133">Transmembrane helix</keyword>
<evidence type="ECO:0000313" key="3">
    <source>
        <dbReference type="EMBL" id="KKY21910.1"/>
    </source>
</evidence>
<organism evidence="3 4">
    <name type="scientific">Phaeomoniella chlamydospora</name>
    <name type="common">Phaeoacremonium chlamydosporum</name>
    <dbReference type="NCBI Taxonomy" id="158046"/>
    <lineage>
        <taxon>Eukaryota</taxon>
        <taxon>Fungi</taxon>
        <taxon>Dikarya</taxon>
        <taxon>Ascomycota</taxon>
        <taxon>Pezizomycotina</taxon>
        <taxon>Eurotiomycetes</taxon>
        <taxon>Chaetothyriomycetidae</taxon>
        <taxon>Phaeomoniellales</taxon>
        <taxon>Phaeomoniellaceae</taxon>
        <taxon>Phaeomoniella</taxon>
    </lineage>
</organism>
<dbReference type="PANTHER" id="PTHR43805">
    <property type="entry name" value="GLYCEROPHOSPHORYL DIESTER PHOSPHODIESTERASE"/>
    <property type="match status" value="1"/>
</dbReference>
<comment type="caution">
    <text evidence="3">The sequence shown here is derived from an EMBL/GenBank/DDBJ whole genome shotgun (WGS) entry which is preliminary data.</text>
</comment>
<name>A0A0G2GZ88_PHACM</name>
<gene>
    <name evidence="3" type="ORF">UCRPC4_g03413</name>
</gene>
<reference evidence="3 4" key="2">
    <citation type="submission" date="2015-05" db="EMBL/GenBank/DDBJ databases">
        <authorList>
            <person name="Morales-Cruz A."/>
            <person name="Amrine K.C."/>
            <person name="Cantu D."/>
        </authorList>
    </citation>
    <scope>NUCLEOTIDE SEQUENCE [LARGE SCALE GENOMIC DNA]</scope>
    <source>
        <strain evidence="3">UCRPC4</strain>
    </source>
</reference>
<protein>
    <submittedName>
        <fullName evidence="3">Putative glycerophosphoryl diester phosphodiesterase</fullName>
    </submittedName>
</protein>
<dbReference type="PANTHER" id="PTHR43805:SF1">
    <property type="entry name" value="GP-PDE DOMAIN-CONTAINING PROTEIN"/>
    <property type="match status" value="1"/>
</dbReference>
<keyword evidence="4" id="KW-1185">Reference proteome</keyword>
<dbReference type="SUPFAM" id="SSF51695">
    <property type="entry name" value="PLC-like phosphodiesterases"/>
    <property type="match status" value="1"/>
</dbReference>
<dbReference type="Gene3D" id="3.20.20.190">
    <property type="entry name" value="Phosphatidylinositol (PI) phosphodiesterase"/>
    <property type="match status" value="1"/>
</dbReference>
<evidence type="ECO:0000256" key="1">
    <source>
        <dbReference type="SAM" id="Phobius"/>
    </source>
</evidence>
<dbReference type="InterPro" id="IPR017946">
    <property type="entry name" value="PLC-like_Pdiesterase_TIM-brl"/>
</dbReference>
<dbReference type="GO" id="GO:0006629">
    <property type="term" value="P:lipid metabolic process"/>
    <property type="evidence" value="ECO:0007669"/>
    <property type="project" value="InterPro"/>
</dbReference>
<dbReference type="GO" id="GO:0008081">
    <property type="term" value="F:phosphoric diester hydrolase activity"/>
    <property type="evidence" value="ECO:0007669"/>
    <property type="project" value="InterPro"/>
</dbReference>
<feature type="transmembrane region" description="Helical" evidence="1">
    <location>
        <begin position="289"/>
        <end position="307"/>
    </location>
</feature>
<evidence type="ECO:0000259" key="2">
    <source>
        <dbReference type="PROSITE" id="PS51704"/>
    </source>
</evidence>
<keyword evidence="1" id="KW-0812">Transmembrane</keyword>
<evidence type="ECO:0000313" key="4">
    <source>
        <dbReference type="Proteomes" id="UP000053317"/>
    </source>
</evidence>
<dbReference type="CDD" id="cd08570">
    <property type="entry name" value="GDPD_YPL206cp_fungi"/>
    <property type="match status" value="1"/>
</dbReference>
<dbReference type="Pfam" id="PF03009">
    <property type="entry name" value="GDPD"/>
    <property type="match status" value="1"/>
</dbReference>
<dbReference type="Proteomes" id="UP000053317">
    <property type="component" value="Unassembled WGS sequence"/>
</dbReference>
<keyword evidence="1" id="KW-0472">Membrane</keyword>
<accession>A0A0G2GZ88</accession>
<dbReference type="PROSITE" id="PS51704">
    <property type="entry name" value="GP_PDE"/>
    <property type="match status" value="1"/>
</dbReference>
<dbReference type="OrthoDB" id="1058301at2759"/>
<dbReference type="InterPro" id="IPR030395">
    <property type="entry name" value="GP_PDE_dom"/>
</dbReference>
<sequence length="333" mass="37948">MDTTNANVPFLKDSQMLARLEKANYESININELPKMQSFPKPFPENSMAAMRSAVGAGAIGIETDIHLSRDGVVVLSHDKDLGRCFGIDKKVIDCDWDYLSTLRSTRAPGEPLARLEDLLEYLAQPDLDHVWLLLDIKTDNEPDTVMRLVAKTINTVTPSQRPWSDRIVLGCWTAQFVPLCAQHLPGFPITHIGASICYARQFLDVPNCAFNMFYKACYGPFGRRFMNKVKNLNRDLFLWTVNDPNIMKWAIQQGVQGVITDNPKLFNDICDSWQDDEPPVRFTWRECLMGTALYLFVGILMTFFRVKQYLSKRRHLQIQAHGKEAHGVSGIY</sequence>
<reference evidence="3 4" key="1">
    <citation type="submission" date="2015-05" db="EMBL/GenBank/DDBJ databases">
        <title>Distinctive expansion of gene families associated with plant cell wall degradation and secondary metabolism in the genomes of grapevine trunk pathogens.</title>
        <authorList>
            <person name="Lawrence D.P."/>
            <person name="Travadon R."/>
            <person name="Rolshausen P.E."/>
            <person name="Baumgartner K."/>
        </authorList>
    </citation>
    <scope>NUCLEOTIDE SEQUENCE [LARGE SCALE GENOMIC DNA]</scope>
    <source>
        <strain evidence="3">UCRPC4</strain>
    </source>
</reference>
<proteinExistence type="predicted"/>
<dbReference type="AlphaFoldDB" id="A0A0G2GZ88"/>